<proteinExistence type="predicted"/>
<dbReference type="EMBL" id="OR475274">
    <property type="protein sequence ID" value="WNM67311.1"/>
    <property type="molecule type" value="Genomic_DNA"/>
</dbReference>
<reference evidence="2 3" key="1">
    <citation type="submission" date="2023-08" db="EMBL/GenBank/DDBJ databases">
        <authorList>
            <person name="Beyer A.R."/>
            <person name="Brown C."/>
            <person name="Garland D.S."/>
            <person name="Funderburk A."/>
            <person name="Uzochukwu B."/>
            <person name="Ko C."/>
            <person name="Russell D.A."/>
            <person name="Jacobs-Sera D."/>
            <person name="Hatfull G.F."/>
        </authorList>
    </citation>
    <scope>NUCLEOTIDE SEQUENCE [LARGE SCALE GENOMIC DNA]</scope>
</reference>
<keyword evidence="3" id="KW-1185">Reference proteome</keyword>
<dbReference type="Proteomes" id="UP001303667">
    <property type="component" value="Segment"/>
</dbReference>
<organism evidence="2 3">
    <name type="scientific">Arthrobacter phage Wyborn</name>
    <dbReference type="NCBI Taxonomy" id="3059067"/>
    <lineage>
        <taxon>Viruses</taxon>
        <taxon>Duplodnaviria</taxon>
        <taxon>Heunggongvirae</taxon>
        <taxon>Uroviricota</taxon>
        <taxon>Caudoviricetes</taxon>
        <taxon>Berryhillviridae</taxon>
        <taxon>Sicariusvirus</taxon>
        <taxon>Sicariusvirus wyborn</taxon>
    </lineage>
</organism>
<feature type="region of interest" description="Disordered" evidence="1">
    <location>
        <begin position="1"/>
        <end position="30"/>
    </location>
</feature>
<protein>
    <submittedName>
        <fullName evidence="2">Uncharacterized protein</fullName>
    </submittedName>
</protein>
<evidence type="ECO:0000256" key="1">
    <source>
        <dbReference type="SAM" id="MobiDB-lite"/>
    </source>
</evidence>
<sequence length="90" mass="10408">MSKQQPSVGRIVHYQPLPEREKDTYLSTSERRDGQPWAAIVTRVLPDGRVNLDLRKPFGMDDERLDTAHPGVYDFAEQPTPGHWNWPPRV</sequence>
<feature type="compositionally biased region" description="Basic and acidic residues" evidence="1">
    <location>
        <begin position="18"/>
        <end position="30"/>
    </location>
</feature>
<gene>
    <name evidence="2" type="primary">68</name>
    <name evidence="2" type="ORF">SEA_WYBORN_68</name>
</gene>
<evidence type="ECO:0000313" key="3">
    <source>
        <dbReference type="Proteomes" id="UP001303667"/>
    </source>
</evidence>
<name>A0AA96K0Y3_9CAUD</name>
<accession>A0AA96K0Y3</accession>
<evidence type="ECO:0000313" key="2">
    <source>
        <dbReference type="EMBL" id="WNM67311.1"/>
    </source>
</evidence>